<name>A0A165CT09_9APHY</name>
<sequence>MDRLSHSPRIPLLSFCPECRSEGYPLEYAGTDLATVDRPYESVFLGTGVAKIDSAKWLAYPNQDHHETIELVNSDGILITRNQLARRIAWMYHAYIMVRRI</sequence>
<keyword evidence="2" id="KW-1185">Reference proteome</keyword>
<reference evidence="1 2" key="1">
    <citation type="journal article" date="2016" name="Mol. Biol. Evol.">
        <title>Comparative Genomics of Early-Diverging Mushroom-Forming Fungi Provides Insights into the Origins of Lignocellulose Decay Capabilities.</title>
        <authorList>
            <person name="Nagy L.G."/>
            <person name="Riley R."/>
            <person name="Tritt A."/>
            <person name="Adam C."/>
            <person name="Daum C."/>
            <person name="Floudas D."/>
            <person name="Sun H."/>
            <person name="Yadav J.S."/>
            <person name="Pangilinan J."/>
            <person name="Larsson K.H."/>
            <person name="Matsuura K."/>
            <person name="Barry K."/>
            <person name="Labutti K."/>
            <person name="Kuo R."/>
            <person name="Ohm R.A."/>
            <person name="Bhattacharya S.S."/>
            <person name="Shirouzu T."/>
            <person name="Yoshinaga Y."/>
            <person name="Martin F.M."/>
            <person name="Grigoriev I.V."/>
            <person name="Hibbett D.S."/>
        </authorList>
    </citation>
    <scope>NUCLEOTIDE SEQUENCE [LARGE SCALE GENOMIC DNA]</scope>
    <source>
        <strain evidence="1 2">93-53</strain>
    </source>
</reference>
<dbReference type="GeneID" id="63826624"/>
<dbReference type="Proteomes" id="UP000076871">
    <property type="component" value="Unassembled WGS sequence"/>
</dbReference>
<evidence type="ECO:0000313" key="2">
    <source>
        <dbReference type="Proteomes" id="UP000076871"/>
    </source>
</evidence>
<evidence type="ECO:0000313" key="1">
    <source>
        <dbReference type="EMBL" id="KZT03386.1"/>
    </source>
</evidence>
<accession>A0A165CT09</accession>
<dbReference type="InParanoid" id="A0A165CT09"/>
<organism evidence="1 2">
    <name type="scientific">Laetiporus sulphureus 93-53</name>
    <dbReference type="NCBI Taxonomy" id="1314785"/>
    <lineage>
        <taxon>Eukaryota</taxon>
        <taxon>Fungi</taxon>
        <taxon>Dikarya</taxon>
        <taxon>Basidiomycota</taxon>
        <taxon>Agaricomycotina</taxon>
        <taxon>Agaricomycetes</taxon>
        <taxon>Polyporales</taxon>
        <taxon>Laetiporus</taxon>
    </lineage>
</organism>
<proteinExistence type="predicted"/>
<dbReference type="AlphaFoldDB" id="A0A165CT09"/>
<protein>
    <submittedName>
        <fullName evidence="1">Uncharacterized protein</fullName>
    </submittedName>
</protein>
<dbReference type="EMBL" id="KV427644">
    <property type="protein sequence ID" value="KZT03386.1"/>
    <property type="molecule type" value="Genomic_DNA"/>
</dbReference>
<gene>
    <name evidence="1" type="ORF">LAESUDRAFT_729202</name>
</gene>
<dbReference type="RefSeq" id="XP_040761126.1">
    <property type="nucleotide sequence ID" value="XM_040909595.1"/>
</dbReference>